<dbReference type="PANTHER" id="PTHR43235:SF1">
    <property type="entry name" value="GLUTAMINE AMIDOTRANSFERASE PB2B2.05-RELATED"/>
    <property type="match status" value="1"/>
</dbReference>
<dbReference type="KEGG" id="sri:SELR_pSRC101110"/>
<dbReference type="HOGENOM" id="CLU_030756_2_0_9"/>
<dbReference type="PANTHER" id="PTHR43235">
    <property type="entry name" value="GLUTAMINE AMIDOTRANSFERASE PB2B2.05-RELATED"/>
    <property type="match status" value="1"/>
</dbReference>
<dbReference type="Proteomes" id="UP000007887">
    <property type="component" value="Plasmid pSRC1"/>
</dbReference>
<reference evidence="1 2" key="1">
    <citation type="submission" date="2011-10" db="EMBL/GenBank/DDBJ databases">
        <title>Whole genome sequence of Selenomonas ruminantium subsp. lactilytica TAM6421.</title>
        <authorList>
            <person name="Oguchi A."/>
            <person name="Ankai A."/>
            <person name="Kaneko J."/>
            <person name="Yamada-Narita S."/>
            <person name="Fukui S."/>
            <person name="Takahashi M."/>
            <person name="Onodera T."/>
            <person name="Kojima S."/>
            <person name="Fushimi T."/>
            <person name="Abe N."/>
            <person name="Kamio Y."/>
            <person name="Yamazaki S."/>
            <person name="Fujita N."/>
        </authorList>
    </citation>
    <scope>NUCLEOTIDE SEQUENCE [LARGE SCALE GENOMIC DNA]</scope>
    <source>
        <strain evidence="2">NBRC 103574 / TAM6421</strain>
        <plasmid evidence="1 2">pSRC1</plasmid>
    </source>
</reference>
<keyword evidence="1" id="KW-0614">Plasmid</keyword>
<dbReference type="Gene3D" id="3.40.50.880">
    <property type="match status" value="1"/>
</dbReference>
<evidence type="ECO:0000313" key="2">
    <source>
        <dbReference type="Proteomes" id="UP000007887"/>
    </source>
</evidence>
<dbReference type="CDD" id="cd01745">
    <property type="entry name" value="GATase1_2"/>
    <property type="match status" value="1"/>
</dbReference>
<dbReference type="OrthoDB" id="9813383at2"/>
<dbReference type="RefSeq" id="WP_014431129.1">
    <property type="nucleotide sequence ID" value="NC_017078.1"/>
</dbReference>
<organism evidence="1 2">
    <name type="scientific">Selenomonas ruminantium subsp. lactilytica (strain NBRC 103574 / TAM6421)</name>
    <dbReference type="NCBI Taxonomy" id="927704"/>
    <lineage>
        <taxon>Bacteria</taxon>
        <taxon>Bacillati</taxon>
        <taxon>Bacillota</taxon>
        <taxon>Negativicutes</taxon>
        <taxon>Selenomonadales</taxon>
        <taxon>Selenomonadaceae</taxon>
        <taxon>Selenomonas</taxon>
    </lineage>
</organism>
<geneLocation type="plasmid" evidence="1 2">
    <name>pSRC1</name>
</geneLocation>
<name>I0GVY1_SELRL</name>
<sequence>MQKPIIGVVPLVDIGRKSLWMLPGYLDGIRAAGGMPLILPLSTDKEEILQAAGLCDGILLTGGQDVNPEQYSERKLPSCGECSPQRDRMENILLETALKRNMAVLGICRGLQFLNTFLGGTLYQDLPLQRPSDCLHHMTPPYDRTAHGVSLARTSPLFSLLGETHLGVNSYHHQGIHQLADSLEIMAIADDGLIEAVHYPQRNFVWGVQWHPEFSWFKDQNSQKIFAAFVKASAGYRQREPMQTSHNPRLHCNIDTNYLTLTETSLQT</sequence>
<dbReference type="InterPro" id="IPR011697">
    <property type="entry name" value="Peptidase_C26"/>
</dbReference>
<dbReference type="SUPFAM" id="SSF52317">
    <property type="entry name" value="Class I glutamine amidotransferase-like"/>
    <property type="match status" value="1"/>
</dbReference>
<gene>
    <name evidence="1" type="ordered locus">SELR_pSRC101110</name>
</gene>
<keyword evidence="1" id="KW-0378">Hydrolase</keyword>
<dbReference type="GO" id="GO:0005829">
    <property type="term" value="C:cytosol"/>
    <property type="evidence" value="ECO:0007669"/>
    <property type="project" value="TreeGrafter"/>
</dbReference>
<evidence type="ECO:0000313" key="1">
    <source>
        <dbReference type="EMBL" id="BAL84918.1"/>
    </source>
</evidence>
<accession>I0GVY1</accession>
<dbReference type="Pfam" id="PF07722">
    <property type="entry name" value="Peptidase_C26"/>
    <property type="match status" value="1"/>
</dbReference>
<dbReference type="GO" id="GO:0016811">
    <property type="term" value="F:hydrolase activity, acting on carbon-nitrogen (but not peptide) bonds, in linear amides"/>
    <property type="evidence" value="ECO:0007669"/>
    <property type="project" value="InterPro"/>
</dbReference>
<dbReference type="EMBL" id="AP012299">
    <property type="protein sequence ID" value="BAL84918.1"/>
    <property type="molecule type" value="Genomic_DNA"/>
</dbReference>
<dbReference type="PROSITE" id="PS51273">
    <property type="entry name" value="GATASE_TYPE_1"/>
    <property type="match status" value="1"/>
</dbReference>
<dbReference type="AlphaFoldDB" id="I0GVY1"/>
<dbReference type="InterPro" id="IPR029062">
    <property type="entry name" value="Class_I_gatase-like"/>
</dbReference>
<proteinExistence type="predicted"/>
<dbReference type="PATRIC" id="fig|927704.6.peg.3033"/>
<protein>
    <submittedName>
        <fullName evidence="1">Putative hydrolase</fullName>
    </submittedName>
</protein>
<dbReference type="InterPro" id="IPR044668">
    <property type="entry name" value="PuuD-like"/>
</dbReference>